<dbReference type="Pfam" id="PF02826">
    <property type="entry name" value="2-Hacid_dh_C"/>
    <property type="match status" value="1"/>
</dbReference>
<evidence type="ECO:0000256" key="8">
    <source>
        <dbReference type="ARBA" id="ARBA00023027"/>
    </source>
</evidence>
<proteinExistence type="inferred from homology"/>
<evidence type="ECO:0000256" key="7">
    <source>
        <dbReference type="ARBA" id="ARBA00023002"/>
    </source>
</evidence>
<dbReference type="SUPFAM" id="SSF51735">
    <property type="entry name" value="NAD(P)-binding Rossmann-fold domains"/>
    <property type="match status" value="1"/>
</dbReference>
<organism evidence="14 15">
    <name type="scientific">Nicoliella lavandulae</name>
    <dbReference type="NCBI Taxonomy" id="3082954"/>
    <lineage>
        <taxon>Bacteria</taxon>
        <taxon>Bacillati</taxon>
        <taxon>Bacillota</taxon>
        <taxon>Bacilli</taxon>
        <taxon>Lactobacillales</taxon>
        <taxon>Lactobacillaceae</taxon>
        <taxon>Nicoliella</taxon>
    </lineage>
</organism>
<keyword evidence="15" id="KW-1185">Reference proteome</keyword>
<name>A0ABU8SJE6_9LACO</name>
<evidence type="ECO:0000256" key="2">
    <source>
        <dbReference type="ARBA" id="ARBA00005216"/>
    </source>
</evidence>
<comment type="pathway">
    <text evidence="2">Amino-acid biosynthesis; L-serine biosynthesis; L-serine from 3-phospho-D-glycerate: step 1/3.</text>
</comment>
<dbReference type="SUPFAM" id="SSF55021">
    <property type="entry name" value="ACT-like"/>
    <property type="match status" value="1"/>
</dbReference>
<dbReference type="Proteomes" id="UP001370590">
    <property type="component" value="Unassembled WGS sequence"/>
</dbReference>
<dbReference type="Gene3D" id="3.40.50.720">
    <property type="entry name" value="NAD(P)-binding Rossmann-like Domain"/>
    <property type="match status" value="2"/>
</dbReference>
<comment type="similarity">
    <text evidence="3 12">Belongs to the D-isomer specific 2-hydroxyacid dehydrogenase family.</text>
</comment>
<dbReference type="RefSeq" id="WP_339959834.1">
    <property type="nucleotide sequence ID" value="NZ_JAWMWH010000001.1"/>
</dbReference>
<dbReference type="PANTHER" id="PTHR42938:SF47">
    <property type="entry name" value="HYDROXYPYRUVATE REDUCTASE"/>
    <property type="match status" value="1"/>
</dbReference>
<evidence type="ECO:0000256" key="4">
    <source>
        <dbReference type="ARBA" id="ARBA00013001"/>
    </source>
</evidence>
<dbReference type="EC" id="1.1.1.399" evidence="4"/>
<dbReference type="InterPro" id="IPR036291">
    <property type="entry name" value="NAD(P)-bd_dom_sf"/>
</dbReference>
<dbReference type="PROSITE" id="PS00670">
    <property type="entry name" value="D_2_HYDROXYACID_DH_2"/>
    <property type="match status" value="1"/>
</dbReference>
<dbReference type="InterPro" id="IPR002912">
    <property type="entry name" value="ACT_dom"/>
</dbReference>
<evidence type="ECO:0000313" key="15">
    <source>
        <dbReference type="Proteomes" id="UP001370590"/>
    </source>
</evidence>
<dbReference type="CDD" id="cd04901">
    <property type="entry name" value="ACT_3PGDH"/>
    <property type="match status" value="1"/>
</dbReference>
<dbReference type="InterPro" id="IPR029752">
    <property type="entry name" value="D-isomer_DH_CS1"/>
</dbReference>
<dbReference type="EC" id="1.1.1.95" evidence="5"/>
<evidence type="ECO:0000313" key="14">
    <source>
        <dbReference type="EMBL" id="MEJ6400009.1"/>
    </source>
</evidence>
<accession>A0ABU8SJE6</accession>
<dbReference type="InterPro" id="IPR045865">
    <property type="entry name" value="ACT-like_dom_sf"/>
</dbReference>
<comment type="function">
    <text evidence="1">Catalyzes the reversible oxidation of 3-phospho-D-glycerate to 3-phosphonooxypyruvate, the first step of the phosphorylated L-serine biosynthesis pathway. Also catalyzes the reversible oxidation of 2-hydroxyglutarate to 2-oxoglutarate.</text>
</comment>
<keyword evidence="7 12" id="KW-0560">Oxidoreductase</keyword>
<feature type="domain" description="ACT" evidence="13">
    <location>
        <begin position="314"/>
        <end position="384"/>
    </location>
</feature>
<dbReference type="PROSITE" id="PS00065">
    <property type="entry name" value="D_2_HYDROXYACID_DH_1"/>
    <property type="match status" value="1"/>
</dbReference>
<evidence type="ECO:0000256" key="3">
    <source>
        <dbReference type="ARBA" id="ARBA00005854"/>
    </source>
</evidence>
<dbReference type="InterPro" id="IPR006139">
    <property type="entry name" value="D-isomer_2_OHA_DH_cat_dom"/>
</dbReference>
<evidence type="ECO:0000256" key="12">
    <source>
        <dbReference type="RuleBase" id="RU003719"/>
    </source>
</evidence>
<dbReference type="PROSITE" id="PS51671">
    <property type="entry name" value="ACT"/>
    <property type="match status" value="1"/>
</dbReference>
<dbReference type="PANTHER" id="PTHR42938">
    <property type="entry name" value="FORMATE DEHYDROGENASE 1"/>
    <property type="match status" value="1"/>
</dbReference>
<evidence type="ECO:0000256" key="10">
    <source>
        <dbReference type="ARBA" id="ARBA00048126"/>
    </source>
</evidence>
<sequence>MYNVKTYNAISQAGLDRLTNNYQVNKTDDADAYLIRSVDLHEAEFPKNLKVIARAGAGFNNIPLDRVTKAGIAAFNTPGSNANAVKELVIAMLVASARHMFAVANFSAKNIHADISLMKKTDDRFKGTELLNKRLAVIGLGHVGSLVANAANDLGMKVTGFDPFLSSDAAWNISNQIERAASMKAAIQDADFVTVHVPKTKETTGLIGAEELKQMKDGVHLLNYSRLGIVDNQAAVDALDAKKVASYITDFGDKVLYNREDVVVTPHIGGSTEEAEANGSIRGANIIMKYLETGNVKNALNLPDLNVPFNTPYRLTLIHENIPNMVGQIATKLADNDLNIEGMSNAAKDKTAYTIIDLDQEPYEDLVNELTQINAVIRVRIIKNQK</sequence>
<evidence type="ECO:0000256" key="6">
    <source>
        <dbReference type="ARBA" id="ARBA00021582"/>
    </source>
</evidence>
<comment type="catalytic activity">
    <reaction evidence="10">
        <text>(R)-2-hydroxyglutarate + NAD(+) = 2-oxoglutarate + NADH + H(+)</text>
        <dbReference type="Rhea" id="RHEA:49612"/>
        <dbReference type="ChEBI" id="CHEBI:15378"/>
        <dbReference type="ChEBI" id="CHEBI:15801"/>
        <dbReference type="ChEBI" id="CHEBI:16810"/>
        <dbReference type="ChEBI" id="CHEBI:57540"/>
        <dbReference type="ChEBI" id="CHEBI:57945"/>
        <dbReference type="EC" id="1.1.1.399"/>
    </reaction>
</comment>
<protein>
    <recommendedName>
        <fullName evidence="6">D-3-phosphoglycerate dehydrogenase</fullName>
        <ecNumber evidence="4">1.1.1.399</ecNumber>
        <ecNumber evidence="5">1.1.1.95</ecNumber>
    </recommendedName>
    <alternativeName>
        <fullName evidence="9">2-oxoglutarate reductase</fullName>
    </alternativeName>
</protein>
<evidence type="ECO:0000259" key="13">
    <source>
        <dbReference type="PROSITE" id="PS51671"/>
    </source>
</evidence>
<dbReference type="Gene3D" id="3.30.70.260">
    <property type="match status" value="1"/>
</dbReference>
<keyword evidence="8" id="KW-0520">NAD</keyword>
<dbReference type="CDD" id="cd12174">
    <property type="entry name" value="PGDH_like_3"/>
    <property type="match status" value="1"/>
</dbReference>
<dbReference type="InterPro" id="IPR029753">
    <property type="entry name" value="D-isomer_DH_CS"/>
</dbReference>
<comment type="catalytic activity">
    <reaction evidence="11">
        <text>(2R)-3-phosphoglycerate + NAD(+) = 3-phosphooxypyruvate + NADH + H(+)</text>
        <dbReference type="Rhea" id="RHEA:12641"/>
        <dbReference type="ChEBI" id="CHEBI:15378"/>
        <dbReference type="ChEBI" id="CHEBI:18110"/>
        <dbReference type="ChEBI" id="CHEBI:57540"/>
        <dbReference type="ChEBI" id="CHEBI:57945"/>
        <dbReference type="ChEBI" id="CHEBI:58272"/>
        <dbReference type="EC" id="1.1.1.95"/>
    </reaction>
</comment>
<evidence type="ECO:0000256" key="9">
    <source>
        <dbReference type="ARBA" id="ARBA00030455"/>
    </source>
</evidence>
<reference evidence="14 15" key="1">
    <citation type="submission" date="2023-10" db="EMBL/GenBank/DDBJ databases">
        <title>Nicoliella lavandulae sp. nov. isolated from Lavandula angustifolia flowers.</title>
        <authorList>
            <person name="Alcantara C."/>
            <person name="Zuniga M."/>
            <person name="Landete J.M."/>
            <person name="Monedero V."/>
        </authorList>
    </citation>
    <scope>NUCLEOTIDE SEQUENCE [LARGE SCALE GENOMIC DNA]</scope>
    <source>
        <strain evidence="14 15">Es01</strain>
    </source>
</reference>
<dbReference type="InterPro" id="IPR006140">
    <property type="entry name" value="D-isomer_DH_NAD-bd"/>
</dbReference>
<evidence type="ECO:0000256" key="1">
    <source>
        <dbReference type="ARBA" id="ARBA00003800"/>
    </source>
</evidence>
<gene>
    <name evidence="14" type="ORF">R4146_02275</name>
</gene>
<evidence type="ECO:0000256" key="11">
    <source>
        <dbReference type="ARBA" id="ARBA00048731"/>
    </source>
</evidence>
<dbReference type="Pfam" id="PF00389">
    <property type="entry name" value="2-Hacid_dh"/>
    <property type="match status" value="1"/>
</dbReference>
<dbReference type="EMBL" id="JAWMWH010000001">
    <property type="protein sequence ID" value="MEJ6400009.1"/>
    <property type="molecule type" value="Genomic_DNA"/>
</dbReference>
<dbReference type="SUPFAM" id="SSF52283">
    <property type="entry name" value="Formate/glycerate dehydrogenase catalytic domain-like"/>
    <property type="match status" value="1"/>
</dbReference>
<comment type="caution">
    <text evidence="14">The sequence shown here is derived from an EMBL/GenBank/DDBJ whole genome shotgun (WGS) entry which is preliminary data.</text>
</comment>
<evidence type="ECO:0000256" key="5">
    <source>
        <dbReference type="ARBA" id="ARBA00013143"/>
    </source>
</evidence>